<proteinExistence type="predicted"/>
<evidence type="ECO:0000313" key="1">
    <source>
        <dbReference type="EMBL" id="KAJ7515865.1"/>
    </source>
</evidence>
<organism evidence="1 2">
    <name type="scientific">Diphasiastrum complanatum</name>
    <name type="common">Issler's clubmoss</name>
    <name type="synonym">Lycopodium complanatum</name>
    <dbReference type="NCBI Taxonomy" id="34168"/>
    <lineage>
        <taxon>Eukaryota</taxon>
        <taxon>Viridiplantae</taxon>
        <taxon>Streptophyta</taxon>
        <taxon>Embryophyta</taxon>
        <taxon>Tracheophyta</taxon>
        <taxon>Lycopodiopsida</taxon>
        <taxon>Lycopodiales</taxon>
        <taxon>Lycopodiaceae</taxon>
        <taxon>Lycopodioideae</taxon>
        <taxon>Diphasiastrum</taxon>
    </lineage>
</organism>
<dbReference type="EMBL" id="CM055113">
    <property type="protein sequence ID" value="KAJ7515865.1"/>
    <property type="molecule type" value="Genomic_DNA"/>
</dbReference>
<keyword evidence="2" id="KW-1185">Reference proteome</keyword>
<evidence type="ECO:0000313" key="2">
    <source>
        <dbReference type="Proteomes" id="UP001162992"/>
    </source>
</evidence>
<reference evidence="2" key="1">
    <citation type="journal article" date="2024" name="Proc. Natl. Acad. Sci. U.S.A.">
        <title>Extraordinary preservation of gene collinearity over three hundred million years revealed in homosporous lycophytes.</title>
        <authorList>
            <person name="Li C."/>
            <person name="Wickell D."/>
            <person name="Kuo L.Y."/>
            <person name="Chen X."/>
            <person name="Nie B."/>
            <person name="Liao X."/>
            <person name="Peng D."/>
            <person name="Ji J."/>
            <person name="Jenkins J."/>
            <person name="Williams M."/>
            <person name="Shu S."/>
            <person name="Plott C."/>
            <person name="Barry K."/>
            <person name="Rajasekar S."/>
            <person name="Grimwood J."/>
            <person name="Han X."/>
            <person name="Sun S."/>
            <person name="Hou Z."/>
            <person name="He W."/>
            <person name="Dai G."/>
            <person name="Sun C."/>
            <person name="Schmutz J."/>
            <person name="Leebens-Mack J.H."/>
            <person name="Li F.W."/>
            <person name="Wang L."/>
        </authorList>
    </citation>
    <scope>NUCLEOTIDE SEQUENCE [LARGE SCALE GENOMIC DNA]</scope>
    <source>
        <strain evidence="2">cv. PW_Plant_1</strain>
    </source>
</reference>
<name>A0ACC2AE49_DIPCM</name>
<dbReference type="Proteomes" id="UP001162992">
    <property type="component" value="Chromosome 22"/>
</dbReference>
<protein>
    <submittedName>
        <fullName evidence="1">Uncharacterized protein</fullName>
    </submittedName>
</protein>
<comment type="caution">
    <text evidence="1">The sequence shown here is derived from an EMBL/GenBank/DDBJ whole genome shotgun (WGS) entry which is preliminary data.</text>
</comment>
<sequence length="1261" mass="143548">MQVARSRQPGESVRHAMMDVASYKRKSSLDHGDSDKKRKHESSDMHDEEEQKETHRNSEERHSKHKHKHKHHRHGHGSHRKHKHEHRRKSGKVIEELDGDSRIYDKGDRDGAGHEIRANKVGRDVKALEIVISEQYNREEGEISEDQIFTKAATESEIESGEIKSDGESAEIKKDFNKSTVGLLLSGSKESVEAVSANMMVKAGLALAEDSELPGLAISEDAGLWGKDIRGGDRSPIKSMSITDAYGADGHSSGDDLRGDITIVNHSHLFQEFSEEIPNVEVESLEIGHTVEETFANTITQCETDDIDGSCKEKDLREDTVGKCTGEMNKSLFSVGEESLIEVNSSKDLKLCSLKDRDGSMSTRGFELKDEEALSPFRKDHNDGIIDIGQSPEQRKIRNSKHHVPSESTKNKLHDERCSQPQVLLHDRPLRLEGSSDGRDLYQEVRRSRSRERKQSHTDERKRSPSREIPRSHSRERRQSHTDERKRSRSREVPGNHSLERKAVPSKRRRSHSRENRRSLPRDAVFGRSPPREDMEKSRRYSPPSRRTQSRLQKDGEGTQERNRRSRSRDLIAKSQSNIDSFDRMHPRESLKSSRVDSSRTKLSRSHAYSPEKRNRRSRSRESVQNYRRENREHMRHDYGQTASPYRRQRSRSRDTLKDGRGEDRGTSRYVRGRDRDHMTSYKDSQNPRERYRNEDLRNSYSENSHNRHRHLEKDRSNHDQSKTGQNSSKKTTDFSSEEKAREEENQEVYVERVALQLAAQEEDDVEKIKEESRRRRQAILEKYKNQKSKQQESRETATDMFREVPSANEHAGEAQPGGSSSRLEAGNEKQNGAVGPTGGDLSDATFMHGATLVLGKGPLQKENVLKGYFGGIVGLGEGSPKSERSPDIFCDDIFGESPAGGRRAGKGDGLTIDNSGLIDNWDDAEGYYCYRIGEVLDGRYEVASSHGRGVFSHVVRARDLKAGRGDAEEVAIKIIRNNETMFKAGQTELVILKKLAGADPENRRHCVRLLSSFEYRSHLCLVFESLHMNLREVLKKFGRNIGINLQAVRAYAKQLFIALKHLRNCGVLHCDIKPDNMLVNEAKNVLKLCDFGSAMFAGENEITPYLVSRFYRAPEIILGLPYDHALDIWSVGCCLYELYTGKVLFPGPTNNDMLKLHMELKGPFPKKMLKKAAFRDQHFDQDYNFCAVEEDPVTKKMVKRILTNVKPLDIGALIGRSGTVDEDSKMIVNFKDLLDKVFILDPDKRLTVSQALSHPFISGK</sequence>
<accession>A0ACC2AE49</accession>
<gene>
    <name evidence="1" type="ORF">O6H91_22G032200</name>
</gene>